<organism evidence="2 3">
    <name type="scientific">Liparis tanakae</name>
    <name type="common">Tanaka's snailfish</name>
    <dbReference type="NCBI Taxonomy" id="230148"/>
    <lineage>
        <taxon>Eukaryota</taxon>
        <taxon>Metazoa</taxon>
        <taxon>Chordata</taxon>
        <taxon>Craniata</taxon>
        <taxon>Vertebrata</taxon>
        <taxon>Euteleostomi</taxon>
        <taxon>Actinopterygii</taxon>
        <taxon>Neopterygii</taxon>
        <taxon>Teleostei</taxon>
        <taxon>Neoteleostei</taxon>
        <taxon>Acanthomorphata</taxon>
        <taxon>Eupercaria</taxon>
        <taxon>Perciformes</taxon>
        <taxon>Cottioidei</taxon>
        <taxon>Cottales</taxon>
        <taxon>Liparidae</taxon>
        <taxon>Liparis</taxon>
    </lineage>
</organism>
<protein>
    <submittedName>
        <fullName evidence="2">Uncharacterized protein</fullName>
    </submittedName>
</protein>
<comment type="caution">
    <text evidence="2">The sequence shown here is derived from an EMBL/GenBank/DDBJ whole genome shotgun (WGS) entry which is preliminary data.</text>
</comment>
<reference evidence="2 3" key="1">
    <citation type="submission" date="2019-03" db="EMBL/GenBank/DDBJ databases">
        <title>First draft genome of Liparis tanakae, snailfish: a comprehensive survey of snailfish specific genes.</title>
        <authorList>
            <person name="Kim W."/>
            <person name="Song I."/>
            <person name="Jeong J.-H."/>
            <person name="Kim D."/>
            <person name="Kim S."/>
            <person name="Ryu S."/>
            <person name="Song J.Y."/>
            <person name="Lee S.K."/>
        </authorList>
    </citation>
    <scope>NUCLEOTIDE SEQUENCE [LARGE SCALE GENOMIC DNA]</scope>
    <source>
        <tissue evidence="2">Muscle</tissue>
    </source>
</reference>
<proteinExistence type="predicted"/>
<evidence type="ECO:0000256" key="1">
    <source>
        <dbReference type="SAM" id="MobiDB-lite"/>
    </source>
</evidence>
<keyword evidence="3" id="KW-1185">Reference proteome</keyword>
<dbReference type="Proteomes" id="UP000314294">
    <property type="component" value="Unassembled WGS sequence"/>
</dbReference>
<sequence>MWLCEPRFGSDNSSSIRWFWTSDVYQAAAARTDTPTLLWFEKKKQPRSPSCESSHLKRVLKSPNTTRRPPKLRVLPSEPHCRPELAQVGLGDAVVRLQSERSEVIGFGFSQLPVEVEDRPQWGSTAALKWVETKTQRAAARCRGGPLSHGDINTGKVSSVQSRALPAYLSPTLARSSRGTAGQMWSMLASTIKEHMA</sequence>
<accession>A0A4Z2GFI0</accession>
<evidence type="ECO:0000313" key="3">
    <source>
        <dbReference type="Proteomes" id="UP000314294"/>
    </source>
</evidence>
<evidence type="ECO:0000313" key="2">
    <source>
        <dbReference type="EMBL" id="TNN52286.1"/>
    </source>
</evidence>
<name>A0A4Z2GFI0_9TELE</name>
<feature type="region of interest" description="Disordered" evidence="1">
    <location>
        <begin position="46"/>
        <end position="77"/>
    </location>
</feature>
<dbReference type="EMBL" id="SRLO01000552">
    <property type="protein sequence ID" value="TNN52286.1"/>
    <property type="molecule type" value="Genomic_DNA"/>
</dbReference>
<dbReference type="AlphaFoldDB" id="A0A4Z2GFI0"/>
<gene>
    <name evidence="2" type="ORF">EYF80_037513</name>
</gene>